<reference evidence="1" key="1">
    <citation type="submission" date="2022-12" db="EMBL/GenBank/DDBJ databases">
        <authorList>
            <person name="Webb A."/>
        </authorList>
    </citation>
    <scope>NUCLEOTIDE SEQUENCE</scope>
    <source>
        <strain evidence="1">Pd1</strain>
    </source>
</reference>
<dbReference type="AlphaFoldDB" id="A0AAV0TVG6"/>
<comment type="caution">
    <text evidence="1">The sequence shown here is derived from an EMBL/GenBank/DDBJ whole genome shotgun (WGS) entry which is preliminary data.</text>
</comment>
<name>A0AAV0TVG6_9STRA</name>
<proteinExistence type="predicted"/>
<dbReference type="EMBL" id="CANTFM010000677">
    <property type="protein sequence ID" value="CAI5727838.1"/>
    <property type="molecule type" value="Genomic_DNA"/>
</dbReference>
<organism evidence="1 2">
    <name type="scientific">Peronospora destructor</name>
    <dbReference type="NCBI Taxonomy" id="86335"/>
    <lineage>
        <taxon>Eukaryota</taxon>
        <taxon>Sar</taxon>
        <taxon>Stramenopiles</taxon>
        <taxon>Oomycota</taxon>
        <taxon>Peronosporomycetes</taxon>
        <taxon>Peronosporales</taxon>
        <taxon>Peronosporaceae</taxon>
        <taxon>Peronospora</taxon>
    </lineage>
</organism>
<protein>
    <submittedName>
        <fullName evidence="1">Uncharacterized protein</fullName>
    </submittedName>
</protein>
<dbReference type="PANTHER" id="PTHR13510:SF44">
    <property type="entry name" value="RABENOSYN-5"/>
    <property type="match status" value="1"/>
</dbReference>
<accession>A0AAV0TVG6</accession>
<gene>
    <name evidence="1" type="ORF">PDE001_LOCUS3893</name>
</gene>
<dbReference type="InterPro" id="IPR052727">
    <property type="entry name" value="Rab4/Rab5_effector"/>
</dbReference>
<dbReference type="InterPro" id="IPR023393">
    <property type="entry name" value="START-like_dom_sf"/>
</dbReference>
<sequence length="242" mass="27268">MGGNKSFLMNPFPPMELSSGDKEQLQKTATGFLRESLQSYETYLKNDVRKVDERRWKPIKMKENLRSYLEREVRTTTDGNFSMMNEASERAGTSVTMCVGTMQGNLEDVVYGTVSSTSEDMCFNATYIDDLTGAAVLATVVEPTIEEPLQTLALKWMEVDLPLHSNKRDFVFIEATGFTQLANGERVGYRLMYSIGFPQTAELPNRVRATVNVFFLFRQDHDQCVDMFASGVIANGQTSNRS</sequence>
<keyword evidence="2" id="KW-1185">Reference proteome</keyword>
<evidence type="ECO:0000313" key="1">
    <source>
        <dbReference type="EMBL" id="CAI5727838.1"/>
    </source>
</evidence>
<dbReference type="PANTHER" id="PTHR13510">
    <property type="entry name" value="FYVE-FINGER-CONTAINING RAB5 EFFECTOR PROTEIN RABENOSYN-5-RELATED"/>
    <property type="match status" value="1"/>
</dbReference>
<dbReference type="Proteomes" id="UP001162029">
    <property type="component" value="Unassembled WGS sequence"/>
</dbReference>
<evidence type="ECO:0000313" key="2">
    <source>
        <dbReference type="Proteomes" id="UP001162029"/>
    </source>
</evidence>
<dbReference type="Gene3D" id="3.30.530.20">
    <property type="match status" value="1"/>
</dbReference>